<dbReference type="Proteomes" id="UP000192940">
    <property type="component" value="Chromosome I"/>
</dbReference>
<evidence type="ECO:0000256" key="3">
    <source>
        <dbReference type="RuleBase" id="RU003946"/>
    </source>
</evidence>
<comment type="cofactor">
    <cofactor evidence="2">
        <name>Mg(2+)</name>
        <dbReference type="ChEBI" id="CHEBI:18420"/>
    </cofactor>
    <text evidence="2">Binds 1 Mg(2+) ion.</text>
</comment>
<dbReference type="PANTHER" id="PTHR11596:SF72">
    <property type="entry name" value="ALKALINE PHOSPHATASE"/>
    <property type="match status" value="1"/>
</dbReference>
<feature type="binding site" evidence="2">
    <location>
        <position position="158"/>
    </location>
    <ligand>
        <name>Zn(2+)</name>
        <dbReference type="ChEBI" id="CHEBI:29105"/>
        <label>2</label>
    </ligand>
</feature>
<feature type="active site" description="Phosphoserine intermediate" evidence="1">
    <location>
        <position position="207"/>
    </location>
</feature>
<dbReference type="PRINTS" id="PR00113">
    <property type="entry name" value="ALKPHPHTASE"/>
</dbReference>
<dbReference type="GO" id="GO:0004035">
    <property type="term" value="F:alkaline phosphatase activity"/>
    <property type="evidence" value="ECO:0007669"/>
    <property type="project" value="TreeGrafter"/>
</dbReference>
<comment type="cofactor">
    <cofactor evidence="2">
        <name>Zn(2+)</name>
        <dbReference type="ChEBI" id="CHEBI:29105"/>
    </cofactor>
    <text evidence="2">Binds 2 Zn(2+) ions.</text>
</comment>
<dbReference type="Gene3D" id="3.40.720.10">
    <property type="entry name" value="Alkaline Phosphatase, subunit A"/>
    <property type="match status" value="1"/>
</dbReference>
<feature type="binding site" evidence="2">
    <location>
        <position position="455"/>
    </location>
    <ligand>
        <name>Zn(2+)</name>
        <dbReference type="ChEBI" id="CHEBI:29105"/>
        <label>2</label>
    </ligand>
</feature>
<dbReference type="AlphaFoldDB" id="A0A1X7HG24"/>
<feature type="binding site" evidence="2">
    <location>
        <position position="412"/>
    </location>
    <ligand>
        <name>Zn(2+)</name>
        <dbReference type="ChEBI" id="CHEBI:29105"/>
        <label>2</label>
    </ligand>
</feature>
<keyword evidence="2" id="KW-0479">Metal-binding</keyword>
<feature type="binding site" evidence="2">
    <location>
        <position position="268"/>
    </location>
    <ligand>
        <name>Mg(2+)</name>
        <dbReference type="ChEBI" id="CHEBI:18420"/>
    </ligand>
</feature>
<evidence type="ECO:0000313" key="6">
    <source>
        <dbReference type="Proteomes" id="UP000192940"/>
    </source>
</evidence>
<accession>A0A1X7HG24</accession>
<feature type="binding site" evidence="2">
    <location>
        <position position="266"/>
    </location>
    <ligand>
        <name>Mg(2+)</name>
        <dbReference type="ChEBI" id="CHEBI:18420"/>
    </ligand>
</feature>
<comment type="similarity">
    <text evidence="3">Belongs to the alkaline phosphatase family.</text>
</comment>
<keyword evidence="2" id="KW-0460">Magnesium</keyword>
<evidence type="ECO:0000256" key="4">
    <source>
        <dbReference type="SAM" id="SignalP"/>
    </source>
</evidence>
<gene>
    <name evidence="5" type="ORF">SAMN05661091_3287</name>
</gene>
<dbReference type="GO" id="GO:0046872">
    <property type="term" value="F:metal ion binding"/>
    <property type="evidence" value="ECO:0007669"/>
    <property type="project" value="UniProtKB-KW"/>
</dbReference>
<reference evidence="5 6" key="1">
    <citation type="submission" date="2017-04" db="EMBL/GenBank/DDBJ databases">
        <authorList>
            <person name="Afonso C.L."/>
            <person name="Miller P.J."/>
            <person name="Scott M.A."/>
            <person name="Spackman E."/>
            <person name="Goraichik I."/>
            <person name="Dimitrov K.M."/>
            <person name="Suarez D.L."/>
            <person name="Swayne D.E."/>
        </authorList>
    </citation>
    <scope>NUCLEOTIDE SEQUENCE [LARGE SCALE GENOMIC DNA]</scope>
    <source>
        <strain evidence="5 6">N3/975</strain>
    </source>
</reference>
<dbReference type="InterPro" id="IPR001952">
    <property type="entry name" value="Alkaline_phosphatase"/>
</dbReference>
<keyword evidence="4" id="KW-0732">Signal</keyword>
<feature type="binding site" evidence="2">
    <location>
        <position position="454"/>
    </location>
    <ligand>
        <name>Zn(2+)</name>
        <dbReference type="ChEBI" id="CHEBI:29105"/>
        <label>2</label>
    </ligand>
</feature>
<feature type="binding site" evidence="2">
    <location>
        <position position="573"/>
    </location>
    <ligand>
        <name>Zn(2+)</name>
        <dbReference type="ChEBI" id="CHEBI:29105"/>
        <label>2</label>
    </ligand>
</feature>
<evidence type="ECO:0000313" key="5">
    <source>
        <dbReference type="EMBL" id="SMF86092.1"/>
    </source>
</evidence>
<keyword evidence="2" id="KW-0862">Zinc</keyword>
<feature type="chain" id="PRO_5012417267" evidence="4">
    <location>
        <begin position="31"/>
        <end position="618"/>
    </location>
</feature>
<protein>
    <submittedName>
        <fullName evidence="5">Alkaline phosphatase</fullName>
    </submittedName>
</protein>
<dbReference type="InterPro" id="IPR017850">
    <property type="entry name" value="Alkaline_phosphatase_core_sf"/>
</dbReference>
<name>A0A1X7HG24_9BACL</name>
<dbReference type="STRING" id="1313296.SAMN05661091_3287"/>
<feature type="binding site" evidence="2">
    <location>
        <position position="416"/>
    </location>
    <ligand>
        <name>Zn(2+)</name>
        <dbReference type="ChEBI" id="CHEBI:29105"/>
        <label>2</label>
    </ligand>
</feature>
<dbReference type="SUPFAM" id="SSF53649">
    <property type="entry name" value="Alkaline phosphatase-like"/>
    <property type="match status" value="1"/>
</dbReference>
<dbReference type="SMART" id="SM00098">
    <property type="entry name" value="alkPPc"/>
    <property type="match status" value="1"/>
</dbReference>
<proteinExistence type="inferred from homology"/>
<evidence type="ECO:0000256" key="2">
    <source>
        <dbReference type="PIRSR" id="PIRSR601952-2"/>
    </source>
</evidence>
<dbReference type="Pfam" id="PF00245">
    <property type="entry name" value="Alk_phosphatase"/>
    <property type="match status" value="1"/>
</dbReference>
<sequence>MKNNRSTRMAAILLTVAAAFGGTAPLPAHAEGISANQQASTAPVITILPIDRAAILAGQKLDFRVEITGIESKEPLQVLINGKDAGQYFGKKPVITHTTANSTEYTIRDISFKKPERISVKASANHKKKTLTKTVNYEVYQAIGNGKKAKNVVLMVGDGMSSNIRTAARVVSKGINEGKFKGWLEMENMDSMGMVTTSGMDSIVTDSANSASAYATGHKTAVNAEGVYPDNTADPLDDPKVENIIELLKRTRGMSTGLVTTADITDATPAAMTVHTRSRYESEFIAKSFLDPLHRPDVLLGGGREWFLPASDGGKRKDQTNLIDAYKKQGYSYVTNAKELNKTSANGKLLGLFRPSNMNVYFDREYTQPNNPDIVGTYNDQPTLMEMTSKALDVLDNNKNGFFLMVEGASIDKQAHTMDMERVIWDTIEFDQTVGLVKEYVRKHPETLVIVTADHGHSMTLNGTFSVKDAAGKKGDELRELIGTYADSKFPTYKDADGDGFPDKPDSDWKLAIGWGNHPDHNEDYMTNPKPVSPTIQDPNVTDKSWYIANPDKDPNGVHYNGNLPHDEGQEVHTFDDVPINASGPGASFFSGYMDNTEVFRKMMTALQLDPVKEKVKK</sequence>
<dbReference type="PANTHER" id="PTHR11596">
    <property type="entry name" value="ALKALINE PHOSPHATASE"/>
    <property type="match status" value="1"/>
</dbReference>
<dbReference type="CDD" id="cd16012">
    <property type="entry name" value="ALP"/>
    <property type="match status" value="1"/>
</dbReference>
<keyword evidence="6" id="KW-1185">Reference proteome</keyword>
<feature type="signal peptide" evidence="4">
    <location>
        <begin position="1"/>
        <end position="30"/>
    </location>
</feature>
<dbReference type="EMBL" id="LT840184">
    <property type="protein sequence ID" value="SMF86092.1"/>
    <property type="molecule type" value="Genomic_DNA"/>
</dbReference>
<feature type="binding site" evidence="2">
    <location>
        <position position="407"/>
    </location>
    <ligand>
        <name>Mg(2+)</name>
        <dbReference type="ChEBI" id="CHEBI:18420"/>
    </ligand>
</feature>
<organism evidence="5 6">
    <name type="scientific">Paenibacillus uliginis N3/975</name>
    <dbReference type="NCBI Taxonomy" id="1313296"/>
    <lineage>
        <taxon>Bacteria</taxon>
        <taxon>Bacillati</taxon>
        <taxon>Bacillota</taxon>
        <taxon>Bacilli</taxon>
        <taxon>Bacillales</taxon>
        <taxon>Paenibacillaceae</taxon>
        <taxon>Paenibacillus</taxon>
    </lineage>
</organism>
<feature type="binding site" evidence="2">
    <location>
        <position position="158"/>
    </location>
    <ligand>
        <name>Mg(2+)</name>
        <dbReference type="ChEBI" id="CHEBI:18420"/>
    </ligand>
</feature>
<dbReference type="RefSeq" id="WP_210190584.1">
    <property type="nucleotide sequence ID" value="NZ_LT840184.1"/>
</dbReference>
<evidence type="ECO:0000256" key="1">
    <source>
        <dbReference type="PIRSR" id="PIRSR601952-1"/>
    </source>
</evidence>